<keyword evidence="3" id="KW-1185">Reference proteome</keyword>
<accession>A0A8K0CHV1</accession>
<dbReference type="Gene3D" id="1.10.10.60">
    <property type="entry name" value="Homeodomain-like"/>
    <property type="match status" value="1"/>
</dbReference>
<protein>
    <recommendedName>
        <fullName evidence="4">HTH psq-type domain-containing protein</fullName>
    </recommendedName>
</protein>
<gene>
    <name evidence="2" type="ORF">ILUMI_18633</name>
</gene>
<dbReference type="AlphaFoldDB" id="A0A8K0CHV1"/>
<proteinExistence type="predicted"/>
<evidence type="ECO:0000313" key="3">
    <source>
        <dbReference type="Proteomes" id="UP000801492"/>
    </source>
</evidence>
<evidence type="ECO:0000313" key="2">
    <source>
        <dbReference type="EMBL" id="KAF2887540.1"/>
    </source>
</evidence>
<sequence length="190" mass="21445">AIRSGQLSQKKAEAEFKISRATIKNKLKNRFLKKPGHPTIFTNDEEKDFGSHIKFERTRLSWYSNGKNKTALPKDQFPALLKKALDNLQPTKSHNVISGFRAAGIVLINVEELLSNLFRQDREMNVAVGQSICLDDIEEANNSYVLETEQQPIREKGRSKRSSSQESSSEKNFNHSMASSLESNESFGSL</sequence>
<comment type="caution">
    <text evidence="2">The sequence shown here is derived from an EMBL/GenBank/DDBJ whole genome shotgun (WGS) entry which is preliminary data.</text>
</comment>
<feature type="non-terminal residue" evidence="2">
    <location>
        <position position="1"/>
    </location>
</feature>
<name>A0A8K0CHV1_IGNLU</name>
<organism evidence="2 3">
    <name type="scientific">Ignelater luminosus</name>
    <name type="common">Cucubano</name>
    <name type="synonym">Pyrophorus luminosus</name>
    <dbReference type="NCBI Taxonomy" id="2038154"/>
    <lineage>
        <taxon>Eukaryota</taxon>
        <taxon>Metazoa</taxon>
        <taxon>Ecdysozoa</taxon>
        <taxon>Arthropoda</taxon>
        <taxon>Hexapoda</taxon>
        <taxon>Insecta</taxon>
        <taxon>Pterygota</taxon>
        <taxon>Neoptera</taxon>
        <taxon>Endopterygota</taxon>
        <taxon>Coleoptera</taxon>
        <taxon>Polyphaga</taxon>
        <taxon>Elateriformia</taxon>
        <taxon>Elateroidea</taxon>
        <taxon>Elateridae</taxon>
        <taxon>Agrypninae</taxon>
        <taxon>Pyrophorini</taxon>
        <taxon>Ignelater</taxon>
    </lineage>
</organism>
<feature type="region of interest" description="Disordered" evidence="1">
    <location>
        <begin position="145"/>
        <end position="190"/>
    </location>
</feature>
<feature type="compositionally biased region" description="Polar residues" evidence="1">
    <location>
        <begin position="174"/>
        <end position="190"/>
    </location>
</feature>
<evidence type="ECO:0008006" key="4">
    <source>
        <dbReference type="Google" id="ProtNLM"/>
    </source>
</evidence>
<reference evidence="2" key="1">
    <citation type="submission" date="2019-08" db="EMBL/GenBank/DDBJ databases">
        <title>The genome of the North American firefly Photinus pyralis.</title>
        <authorList>
            <consortium name="Photinus pyralis genome working group"/>
            <person name="Fallon T.R."/>
            <person name="Sander Lower S.E."/>
            <person name="Weng J.-K."/>
        </authorList>
    </citation>
    <scope>NUCLEOTIDE SEQUENCE</scope>
    <source>
        <strain evidence="2">TRF0915ILg1</strain>
        <tissue evidence="2">Whole body</tissue>
    </source>
</reference>
<dbReference type="OrthoDB" id="6753350at2759"/>
<dbReference type="EMBL" id="VTPC01082963">
    <property type="protein sequence ID" value="KAF2887540.1"/>
    <property type="molecule type" value="Genomic_DNA"/>
</dbReference>
<dbReference type="Proteomes" id="UP000801492">
    <property type="component" value="Unassembled WGS sequence"/>
</dbReference>
<evidence type="ECO:0000256" key="1">
    <source>
        <dbReference type="SAM" id="MobiDB-lite"/>
    </source>
</evidence>